<accession>A0A0D2B7C7</accession>
<evidence type="ECO:0000313" key="3">
    <source>
        <dbReference type="Proteomes" id="UP000054466"/>
    </source>
</evidence>
<proteinExistence type="predicted"/>
<name>A0A0D2B7C7_9EURO</name>
<evidence type="ECO:0000256" key="1">
    <source>
        <dbReference type="SAM" id="SignalP"/>
    </source>
</evidence>
<feature type="signal peptide" evidence="1">
    <location>
        <begin position="1"/>
        <end position="21"/>
    </location>
</feature>
<dbReference type="EMBL" id="KN847040">
    <property type="protein sequence ID" value="KIW33477.1"/>
    <property type="molecule type" value="Genomic_DNA"/>
</dbReference>
<gene>
    <name evidence="2" type="ORF">PV07_00323</name>
</gene>
<evidence type="ECO:0000313" key="2">
    <source>
        <dbReference type="EMBL" id="KIW33477.1"/>
    </source>
</evidence>
<feature type="chain" id="PRO_5002238883" description="Secreted protein" evidence="1">
    <location>
        <begin position="22"/>
        <end position="142"/>
    </location>
</feature>
<protein>
    <recommendedName>
        <fullName evidence="4">Secreted protein</fullName>
    </recommendedName>
</protein>
<dbReference type="AlphaFoldDB" id="A0A0D2B7C7"/>
<keyword evidence="3" id="KW-1185">Reference proteome</keyword>
<dbReference type="HOGENOM" id="CLU_1815596_0_0_1"/>
<dbReference type="Proteomes" id="UP000054466">
    <property type="component" value="Unassembled WGS sequence"/>
</dbReference>
<sequence length="142" mass="15225">MHDLIICVCFILLSDSPCCFLSGGFLAMLPFVHTPHASKSTSSTTPLLLKSRCTVTQLLAPEWLNLGLWSHHPHTYLLPPWLLPVLRVPLVSSPLSVSPTSSLHLALAACPSTAPTSYCCPHRDIVAIIHSSSACACLGASR</sequence>
<keyword evidence="1" id="KW-0732">Signal</keyword>
<organism evidence="2 3">
    <name type="scientific">Cladophialophora immunda</name>
    <dbReference type="NCBI Taxonomy" id="569365"/>
    <lineage>
        <taxon>Eukaryota</taxon>
        <taxon>Fungi</taxon>
        <taxon>Dikarya</taxon>
        <taxon>Ascomycota</taxon>
        <taxon>Pezizomycotina</taxon>
        <taxon>Eurotiomycetes</taxon>
        <taxon>Chaetothyriomycetidae</taxon>
        <taxon>Chaetothyriales</taxon>
        <taxon>Herpotrichiellaceae</taxon>
        <taxon>Cladophialophora</taxon>
    </lineage>
</organism>
<dbReference type="RefSeq" id="XP_016253693.1">
    <property type="nucleotide sequence ID" value="XM_016386765.1"/>
</dbReference>
<evidence type="ECO:0008006" key="4">
    <source>
        <dbReference type="Google" id="ProtNLM"/>
    </source>
</evidence>
<reference evidence="2 3" key="1">
    <citation type="submission" date="2015-01" db="EMBL/GenBank/DDBJ databases">
        <title>The Genome Sequence of Cladophialophora immunda CBS83496.</title>
        <authorList>
            <consortium name="The Broad Institute Genomics Platform"/>
            <person name="Cuomo C."/>
            <person name="de Hoog S."/>
            <person name="Gorbushina A."/>
            <person name="Stielow B."/>
            <person name="Teixiera M."/>
            <person name="Abouelleil A."/>
            <person name="Chapman S.B."/>
            <person name="Priest M."/>
            <person name="Young S.K."/>
            <person name="Wortman J."/>
            <person name="Nusbaum C."/>
            <person name="Birren B."/>
        </authorList>
    </citation>
    <scope>NUCLEOTIDE SEQUENCE [LARGE SCALE GENOMIC DNA]</scope>
    <source>
        <strain evidence="2 3">CBS 83496</strain>
    </source>
</reference>
<dbReference type="VEuPathDB" id="FungiDB:PV07_00323"/>
<dbReference type="GeneID" id="27339517"/>